<organism evidence="2 3">
    <name type="scientific">Asticcacaulis endophyticus</name>
    <dbReference type="NCBI Taxonomy" id="1395890"/>
    <lineage>
        <taxon>Bacteria</taxon>
        <taxon>Pseudomonadati</taxon>
        <taxon>Pseudomonadota</taxon>
        <taxon>Alphaproteobacteria</taxon>
        <taxon>Caulobacterales</taxon>
        <taxon>Caulobacteraceae</taxon>
        <taxon>Asticcacaulis</taxon>
    </lineage>
</organism>
<evidence type="ECO:0000313" key="2">
    <source>
        <dbReference type="EMBL" id="GGZ25191.1"/>
    </source>
</evidence>
<evidence type="ECO:0000259" key="1">
    <source>
        <dbReference type="Pfam" id="PF00534"/>
    </source>
</evidence>
<dbReference type="RefSeq" id="WP_189485075.1">
    <property type="nucleotide sequence ID" value="NZ_BMZB01000001.1"/>
</dbReference>
<name>A0A918PW28_9CAUL</name>
<dbReference type="Pfam" id="PF00534">
    <property type="entry name" value="Glycos_transf_1"/>
    <property type="match status" value="1"/>
</dbReference>
<evidence type="ECO:0000313" key="3">
    <source>
        <dbReference type="Proteomes" id="UP000662572"/>
    </source>
</evidence>
<accession>A0A918PW28</accession>
<dbReference type="EMBL" id="BMZB01000001">
    <property type="protein sequence ID" value="GGZ25191.1"/>
    <property type="molecule type" value="Genomic_DNA"/>
</dbReference>
<proteinExistence type="predicted"/>
<dbReference type="PANTHER" id="PTHR46656">
    <property type="entry name" value="PUTATIVE-RELATED"/>
    <property type="match status" value="1"/>
</dbReference>
<reference evidence="2" key="1">
    <citation type="journal article" date="2014" name="Int. J. Syst. Evol. Microbiol.">
        <title>Complete genome sequence of Corynebacterium casei LMG S-19264T (=DSM 44701T), isolated from a smear-ripened cheese.</title>
        <authorList>
            <consortium name="US DOE Joint Genome Institute (JGI-PGF)"/>
            <person name="Walter F."/>
            <person name="Albersmeier A."/>
            <person name="Kalinowski J."/>
            <person name="Ruckert C."/>
        </authorList>
    </citation>
    <scope>NUCLEOTIDE SEQUENCE</scope>
    <source>
        <strain evidence="2">KCTC 32296</strain>
    </source>
</reference>
<dbReference type="CDD" id="cd01635">
    <property type="entry name" value="Glycosyltransferase_GTB-type"/>
    <property type="match status" value="1"/>
</dbReference>
<feature type="domain" description="Glycosyl transferase family 1" evidence="1">
    <location>
        <begin position="277"/>
        <end position="341"/>
    </location>
</feature>
<comment type="caution">
    <text evidence="2">The sequence shown here is derived from an EMBL/GenBank/DDBJ whole genome shotgun (WGS) entry which is preliminary data.</text>
</comment>
<protein>
    <submittedName>
        <fullName evidence="2">Glycosyl transferase</fullName>
    </submittedName>
</protein>
<dbReference type="Gene3D" id="3.40.50.2000">
    <property type="entry name" value="Glycogen Phosphorylase B"/>
    <property type="match status" value="1"/>
</dbReference>
<dbReference type="SUPFAM" id="SSF53756">
    <property type="entry name" value="UDP-Glycosyltransferase/glycogen phosphorylase"/>
    <property type="match status" value="1"/>
</dbReference>
<reference evidence="2" key="2">
    <citation type="submission" date="2020-09" db="EMBL/GenBank/DDBJ databases">
        <authorList>
            <person name="Sun Q."/>
            <person name="Kim S."/>
        </authorList>
    </citation>
    <scope>NUCLEOTIDE SEQUENCE</scope>
    <source>
        <strain evidence="2">KCTC 32296</strain>
    </source>
</reference>
<dbReference type="PANTHER" id="PTHR46656:SF3">
    <property type="entry name" value="PUTATIVE-RELATED"/>
    <property type="match status" value="1"/>
</dbReference>
<dbReference type="AlphaFoldDB" id="A0A918PW28"/>
<gene>
    <name evidence="2" type="ORF">GCM10011273_08160</name>
</gene>
<keyword evidence="2" id="KW-0808">Transferase</keyword>
<dbReference type="Proteomes" id="UP000662572">
    <property type="component" value="Unassembled WGS sequence"/>
</dbReference>
<keyword evidence="3" id="KW-1185">Reference proteome</keyword>
<dbReference type="InterPro" id="IPR001296">
    <property type="entry name" value="Glyco_trans_1"/>
</dbReference>
<dbReference type="GO" id="GO:0016757">
    <property type="term" value="F:glycosyltransferase activity"/>
    <property type="evidence" value="ECO:0007669"/>
    <property type="project" value="InterPro"/>
</dbReference>
<sequence>MSLRPNIRSIPLKYRLPLIHGGILGLARLKSGAWRKASDSDVPHSGPLLVSGFLNESSGIARGGQLSLKGFQAAGYAPVIHDLRPGFRHFIDGKARLPDTAPGGVWYIHANSPEVMVAFLANSPDQWADRYRIAYWAWETPKAPDYWVWTADYLHEIWVPSVFVRDGVKRAFEAANRPDLTPRLRVMPHPMFDVDQARPDRDRFGLMHDRTEFLCLFDAKSSSARKNPWAVLEAWIKAFPASSDTARLTLKVQDLSREPDIAARLDSYMSGRDDIRFFTERLSDTDINNFMASFDALISLHRAEGFGLTLAEAMTLGVNVIATGWSGNVDFMDEESAYLIPSRLIDIKDPTGTYEPFRPFWIARDHEQVWADPEVDAAAEAIVSVTNDPVLRARKADAAKARIKAVNDAWTTEALGALPFNGWLNR</sequence>